<dbReference type="PANTHER" id="PTHR21461:SF69">
    <property type="entry name" value="GLYCOSYLTRANSFERASE FAMILY 92 PROTEIN"/>
    <property type="match status" value="1"/>
</dbReference>
<name>A0A9D9GVN6_9PROT</name>
<evidence type="ECO:0000256" key="1">
    <source>
        <dbReference type="ARBA" id="ARBA00004167"/>
    </source>
</evidence>
<keyword evidence="4" id="KW-0812">Transmembrane</keyword>
<reference evidence="7" key="1">
    <citation type="submission" date="2020-10" db="EMBL/GenBank/DDBJ databases">
        <authorList>
            <person name="Gilroy R."/>
        </authorList>
    </citation>
    <scope>NUCLEOTIDE SEQUENCE</scope>
    <source>
        <strain evidence="7">8207</strain>
    </source>
</reference>
<comment type="caution">
    <text evidence="7">The sequence shown here is derived from an EMBL/GenBank/DDBJ whole genome shotgun (WGS) entry which is preliminary data.</text>
</comment>
<evidence type="ECO:0000256" key="6">
    <source>
        <dbReference type="ARBA" id="ARBA00023136"/>
    </source>
</evidence>
<dbReference type="InterPro" id="IPR008166">
    <property type="entry name" value="Glyco_transf_92"/>
</dbReference>
<evidence type="ECO:0000256" key="5">
    <source>
        <dbReference type="ARBA" id="ARBA00022989"/>
    </source>
</evidence>
<dbReference type="Proteomes" id="UP000823630">
    <property type="component" value="Unassembled WGS sequence"/>
</dbReference>
<keyword evidence="6" id="KW-0472">Membrane</keyword>
<dbReference type="AlphaFoldDB" id="A0A9D9GVN6"/>
<protein>
    <submittedName>
        <fullName evidence="7">Glycosyltransferase family 92 protein</fullName>
    </submittedName>
</protein>
<proteinExistence type="predicted"/>
<evidence type="ECO:0000256" key="3">
    <source>
        <dbReference type="ARBA" id="ARBA00022679"/>
    </source>
</evidence>
<sequence>MALPNISKARSFWAKTITCWIPFKTWRKALRGIILMGICNYIRVLRNDKKTTFPHELTIAAIMKNEGPYLKEWLDFHILVGVEKFYLYDNESTDNTRDILAPYIARGIVEYTYFPGTKQQTPAYIDALNRFANDTRWMAVIDLDEFIVPVHTKTITELLYTLPRNFGALVITWMMYGSSGHVHAPDGLVIENYKYRANSTRKSGCKSIVNPRLVVSWHNPHINAVAGFLVDENGRHLGRIDQTYNPPSHDKIRCNHYVTKSFDEFRTRCAKGSAGGNTAKKAWTREKFDALDTNDIYDNIMDKYVSQLKEQ</sequence>
<accession>A0A9D9GVN6</accession>
<dbReference type="EMBL" id="JADINC010000049">
    <property type="protein sequence ID" value="MBO8425468.1"/>
    <property type="molecule type" value="Genomic_DNA"/>
</dbReference>
<evidence type="ECO:0000313" key="7">
    <source>
        <dbReference type="EMBL" id="MBO8425468.1"/>
    </source>
</evidence>
<dbReference type="GO" id="GO:0016020">
    <property type="term" value="C:membrane"/>
    <property type="evidence" value="ECO:0007669"/>
    <property type="project" value="UniProtKB-SubCell"/>
</dbReference>
<dbReference type="GO" id="GO:0005737">
    <property type="term" value="C:cytoplasm"/>
    <property type="evidence" value="ECO:0007669"/>
    <property type="project" value="TreeGrafter"/>
</dbReference>
<gene>
    <name evidence="7" type="ORF">IAC69_03250</name>
</gene>
<evidence type="ECO:0000256" key="2">
    <source>
        <dbReference type="ARBA" id="ARBA00022676"/>
    </source>
</evidence>
<dbReference type="PANTHER" id="PTHR21461">
    <property type="entry name" value="GLYCOSYLTRANSFERASE FAMILY 92 PROTEIN"/>
    <property type="match status" value="1"/>
</dbReference>
<comment type="subcellular location">
    <subcellularLocation>
        <location evidence="1">Membrane</location>
        <topology evidence="1">Single-pass membrane protein</topology>
    </subcellularLocation>
</comment>
<keyword evidence="2" id="KW-0328">Glycosyltransferase</keyword>
<dbReference type="GO" id="GO:0016757">
    <property type="term" value="F:glycosyltransferase activity"/>
    <property type="evidence" value="ECO:0007669"/>
    <property type="project" value="UniProtKB-KW"/>
</dbReference>
<keyword evidence="3" id="KW-0808">Transferase</keyword>
<reference evidence="7" key="2">
    <citation type="journal article" date="2021" name="PeerJ">
        <title>Extensive microbial diversity within the chicken gut microbiome revealed by metagenomics and culture.</title>
        <authorList>
            <person name="Gilroy R."/>
            <person name="Ravi A."/>
            <person name="Getino M."/>
            <person name="Pursley I."/>
            <person name="Horton D.L."/>
            <person name="Alikhan N.F."/>
            <person name="Baker D."/>
            <person name="Gharbi K."/>
            <person name="Hall N."/>
            <person name="Watson M."/>
            <person name="Adriaenssens E.M."/>
            <person name="Foster-Nyarko E."/>
            <person name="Jarju S."/>
            <person name="Secka A."/>
            <person name="Antonio M."/>
            <person name="Oren A."/>
            <person name="Chaudhuri R.R."/>
            <person name="La Ragione R."/>
            <person name="Hildebrand F."/>
            <person name="Pallen M.J."/>
        </authorList>
    </citation>
    <scope>NUCLEOTIDE SEQUENCE</scope>
    <source>
        <strain evidence="7">8207</strain>
    </source>
</reference>
<evidence type="ECO:0000313" key="8">
    <source>
        <dbReference type="Proteomes" id="UP000823630"/>
    </source>
</evidence>
<evidence type="ECO:0000256" key="4">
    <source>
        <dbReference type="ARBA" id="ARBA00022692"/>
    </source>
</evidence>
<keyword evidence="5" id="KW-1133">Transmembrane helix</keyword>
<organism evidence="7 8">
    <name type="scientific">Candidatus Enterousia avistercoris</name>
    <dbReference type="NCBI Taxonomy" id="2840788"/>
    <lineage>
        <taxon>Bacteria</taxon>
        <taxon>Pseudomonadati</taxon>
        <taxon>Pseudomonadota</taxon>
        <taxon>Alphaproteobacteria</taxon>
        <taxon>Candidatus Enterousia</taxon>
    </lineage>
</organism>
<dbReference type="Pfam" id="PF01697">
    <property type="entry name" value="Glyco_transf_92"/>
    <property type="match status" value="1"/>
</dbReference>